<gene>
    <name evidence="11" type="ORF">HCZ30_15165</name>
</gene>
<keyword evidence="6" id="KW-0677">Repeat</keyword>
<evidence type="ECO:0000313" key="12">
    <source>
        <dbReference type="Proteomes" id="UP000709466"/>
    </source>
</evidence>
<keyword evidence="8" id="KW-0472">Membrane</keyword>
<keyword evidence="12" id="KW-1185">Reference proteome</keyword>
<evidence type="ECO:0000256" key="4">
    <source>
        <dbReference type="ARBA" id="ARBA00022525"/>
    </source>
</evidence>
<comment type="cofactor">
    <cofactor evidence="1">
        <name>Ca(2+)</name>
        <dbReference type="ChEBI" id="CHEBI:29108"/>
    </cofactor>
</comment>
<protein>
    <recommendedName>
        <fullName evidence="10">Peptidase M10 serralysin C-terminal domain-containing protein</fullName>
    </recommendedName>
</protein>
<comment type="caution">
    <text evidence="11">The sequence shown here is derived from an EMBL/GenBank/DDBJ whole genome shotgun (WGS) entry which is preliminary data.</text>
</comment>
<dbReference type="RefSeq" id="WP_167639154.1">
    <property type="nucleotide sequence ID" value="NZ_JAATOP010000013.1"/>
</dbReference>
<dbReference type="Pfam" id="PF08548">
    <property type="entry name" value="Peptidase_M10_C"/>
    <property type="match status" value="1"/>
</dbReference>
<evidence type="ECO:0000256" key="2">
    <source>
        <dbReference type="ARBA" id="ARBA00004370"/>
    </source>
</evidence>
<evidence type="ECO:0000313" key="11">
    <source>
        <dbReference type="EMBL" id="NIY73768.1"/>
    </source>
</evidence>
<organism evidence="11 12">
    <name type="scientific">Marivivens donghaensis</name>
    <dbReference type="NCBI Taxonomy" id="1699413"/>
    <lineage>
        <taxon>Bacteria</taxon>
        <taxon>Pseudomonadati</taxon>
        <taxon>Pseudomonadota</taxon>
        <taxon>Alphaproteobacteria</taxon>
        <taxon>Rhodobacterales</taxon>
        <taxon>Paracoccaceae</taxon>
        <taxon>Marivivens group</taxon>
        <taxon>Marivivens</taxon>
    </lineage>
</organism>
<evidence type="ECO:0000256" key="6">
    <source>
        <dbReference type="ARBA" id="ARBA00022737"/>
    </source>
</evidence>
<name>A0ABX0W4I6_9RHOB</name>
<comment type="subcellular location">
    <subcellularLocation>
        <location evidence="2">Membrane</location>
    </subcellularLocation>
    <subcellularLocation>
        <location evidence="3">Secreted</location>
    </subcellularLocation>
</comment>
<accession>A0ABX0W4I6</accession>
<dbReference type="InterPro" id="IPR011049">
    <property type="entry name" value="Serralysin-like_metalloprot_C"/>
</dbReference>
<evidence type="ECO:0000256" key="1">
    <source>
        <dbReference type="ARBA" id="ARBA00001913"/>
    </source>
</evidence>
<dbReference type="InterPro" id="IPR013858">
    <property type="entry name" value="Peptidase_M10B_C"/>
</dbReference>
<dbReference type="Proteomes" id="UP000709466">
    <property type="component" value="Unassembled WGS sequence"/>
</dbReference>
<dbReference type="PRINTS" id="PR00313">
    <property type="entry name" value="CABNDNGRPT"/>
</dbReference>
<evidence type="ECO:0000259" key="10">
    <source>
        <dbReference type="Pfam" id="PF08548"/>
    </source>
</evidence>
<dbReference type="PROSITE" id="PS00330">
    <property type="entry name" value="HEMOLYSIN_CALCIUM"/>
    <property type="match status" value="1"/>
</dbReference>
<evidence type="ECO:0000256" key="3">
    <source>
        <dbReference type="ARBA" id="ARBA00004613"/>
    </source>
</evidence>
<feature type="domain" description="Peptidase M10 serralysin C-terminal" evidence="10">
    <location>
        <begin position="350"/>
        <end position="418"/>
    </location>
</feature>
<dbReference type="InterPro" id="IPR018511">
    <property type="entry name" value="Hemolysin-typ_Ca-bd_CS"/>
</dbReference>
<keyword evidence="5" id="KW-0800">Toxin</keyword>
<evidence type="ECO:0000256" key="5">
    <source>
        <dbReference type="ARBA" id="ARBA00022656"/>
    </source>
</evidence>
<dbReference type="Gene3D" id="2.150.10.10">
    <property type="entry name" value="Serralysin-like metalloprotease, C-terminal"/>
    <property type="match status" value="4"/>
</dbReference>
<dbReference type="PANTHER" id="PTHR38340:SF1">
    <property type="entry name" value="S-LAYER PROTEIN"/>
    <property type="match status" value="1"/>
</dbReference>
<dbReference type="Pfam" id="PF00353">
    <property type="entry name" value="HemolysinCabind"/>
    <property type="match status" value="5"/>
</dbReference>
<dbReference type="PANTHER" id="PTHR38340">
    <property type="entry name" value="S-LAYER PROTEIN"/>
    <property type="match status" value="1"/>
</dbReference>
<dbReference type="PRINTS" id="PR01488">
    <property type="entry name" value="RTXTOXINA"/>
</dbReference>
<reference evidence="11 12" key="1">
    <citation type="submission" date="2020-03" db="EMBL/GenBank/DDBJ databases">
        <title>Bacterial isolates of synthetic phycosphere.</title>
        <authorList>
            <person name="Fu H."/>
            <person name="Moran M.A."/>
        </authorList>
    </citation>
    <scope>NUCLEOTIDE SEQUENCE [LARGE SCALE GENOMIC DNA]</scope>
    <source>
        <strain evidence="11 12">HF1</strain>
    </source>
</reference>
<evidence type="ECO:0000256" key="9">
    <source>
        <dbReference type="SAM" id="MobiDB-lite"/>
    </source>
</evidence>
<proteinExistence type="predicted"/>
<evidence type="ECO:0000256" key="8">
    <source>
        <dbReference type="ARBA" id="ARBA00023136"/>
    </source>
</evidence>
<sequence>MLNYEIRAGVVGANDAGHSHITDLEVVKIGGDEFLFSTNRTDGGIIMWSTNLQEIGYFAYSGTDTAGSQPDITYFEAGGRDYLLVDDNGIKAVAISENGFGKVVDLDADFSISATATFDTVTREFIVFGGMDDGSGIVRLRIDDDLTLTGEAVTSDYPDTFAGGVTDLLHVGLEGSDYLLSIASEAPGITVWEAQRSSFIKNAHTYSTDDGLWITAPTALETVDIGGVTYALLASSGSSSVTVMQVSMAGELLLTDHVIDGLETFFANTSALAVCESGEQLWVAAGGSDGVTLFILNEGRLYLIENFNGVEFADCSALEITSADDQILIYASSASGLGVTQVVVDTSMFDVTVNNGDKGGDLVLDTSGSDTLSGGSGEDIFALSADGRTDTISDFQIGKDQIDLSAWDMLRSADQLSFQTDQDGLKLGYGYEILLIKSSDGHVLTPSELAGSFIFTTHLSSEPIPTLPTPVDPVPEPQVVFEGSEGHDTLIGNALNNIIRGFDGDDVLAGLDGHDRLFGGKHSDTLKGGNGDDKLTGNGGADVLIGGSGVDTIKSGGGADLAKGGGQSDTLFGQKGDDVLRGQGGDDTISGGSGDDRLFGNKGNDKLDGNQGADRIYGNGGDDVISLGTRDTATGGKGSDTFIFTKGNAEITDFNPRHDHLELTGYELGDLSFHITDAGISIDFGGQNELTLDGVSSVNSLISSIDFV</sequence>
<feature type="region of interest" description="Disordered" evidence="9">
    <location>
        <begin position="582"/>
        <end position="612"/>
    </location>
</feature>
<dbReference type="EMBL" id="JAATOP010000013">
    <property type="protein sequence ID" value="NIY73768.1"/>
    <property type="molecule type" value="Genomic_DNA"/>
</dbReference>
<keyword evidence="7" id="KW-0843">Virulence</keyword>
<dbReference type="InterPro" id="IPR050557">
    <property type="entry name" value="RTX_toxin/Mannuronan_C5-epim"/>
</dbReference>
<dbReference type="SUPFAM" id="SSF51120">
    <property type="entry name" value="beta-Roll"/>
    <property type="match status" value="2"/>
</dbReference>
<keyword evidence="4" id="KW-0964">Secreted</keyword>
<dbReference type="InterPro" id="IPR003995">
    <property type="entry name" value="RTX_toxin_determinant-A"/>
</dbReference>
<evidence type="ECO:0000256" key="7">
    <source>
        <dbReference type="ARBA" id="ARBA00023026"/>
    </source>
</evidence>
<feature type="compositionally biased region" description="Basic and acidic residues" evidence="9">
    <location>
        <begin position="594"/>
        <end position="608"/>
    </location>
</feature>
<dbReference type="InterPro" id="IPR001343">
    <property type="entry name" value="Hemolysn_Ca-bd"/>
</dbReference>